<dbReference type="Pfam" id="PF11695">
    <property type="entry name" value="DUF3291"/>
    <property type="match status" value="1"/>
</dbReference>
<name>A0A1M4MY07_9RHOB</name>
<gene>
    <name evidence="2" type="ORF">KARMA_1661</name>
</gene>
<protein>
    <recommendedName>
        <fullName evidence="1">DUF3291 domain-containing protein</fullName>
    </recommendedName>
</protein>
<organism evidence="2 3">
    <name type="scientific">Donghicola eburneus</name>
    <dbReference type="NCBI Taxonomy" id="393278"/>
    <lineage>
        <taxon>Bacteria</taxon>
        <taxon>Pseudomonadati</taxon>
        <taxon>Pseudomonadota</taxon>
        <taxon>Alphaproteobacteria</taxon>
        <taxon>Rhodobacterales</taxon>
        <taxon>Roseobacteraceae</taxon>
        <taxon>Donghicola</taxon>
    </lineage>
</organism>
<dbReference type="AlphaFoldDB" id="A0A1M4MY07"/>
<evidence type="ECO:0000313" key="2">
    <source>
        <dbReference type="EMBL" id="SCM67462.1"/>
    </source>
</evidence>
<dbReference type="Proteomes" id="UP000184085">
    <property type="component" value="Unassembled WGS sequence"/>
</dbReference>
<dbReference type="InterPro" id="IPR021708">
    <property type="entry name" value="DUF3291"/>
</dbReference>
<evidence type="ECO:0000259" key="1">
    <source>
        <dbReference type="Pfam" id="PF11695"/>
    </source>
</evidence>
<proteinExistence type="predicted"/>
<dbReference type="SUPFAM" id="SSF54909">
    <property type="entry name" value="Dimeric alpha+beta barrel"/>
    <property type="match status" value="1"/>
</dbReference>
<reference evidence="3" key="1">
    <citation type="submission" date="2016-09" db="EMBL/GenBank/DDBJ databases">
        <authorList>
            <person name="Wibberg D."/>
        </authorList>
    </citation>
    <scope>NUCLEOTIDE SEQUENCE [LARGE SCALE GENOMIC DNA]</scope>
</reference>
<accession>A0A1M4MY07</accession>
<feature type="domain" description="DUF3291" evidence="1">
    <location>
        <begin position="9"/>
        <end position="147"/>
    </location>
</feature>
<dbReference type="EMBL" id="FMJB01000046">
    <property type="protein sequence ID" value="SCM67462.1"/>
    <property type="molecule type" value="Genomic_DNA"/>
</dbReference>
<dbReference type="RefSeq" id="WP_072706092.1">
    <property type="nucleotide sequence ID" value="NZ_FMJB01000046.1"/>
</dbReference>
<keyword evidence="3" id="KW-1185">Reference proteome</keyword>
<sequence>MQQPLNHHLAELNVGRLVAPTDDPRVAEFMGAIDRINGLGKRMPGFVWMMEGSGEPGTGNTEAKIGGDPKYVSNLTVWENVEALESFVWNTVHRQFYERRTEWFEVLGEMHFVMWWVPEGHRPSLEEGLEKLAHLRENGASDFAFDWAWLEQAKLYKAGRCGAIAAE</sequence>
<dbReference type="InterPro" id="IPR011008">
    <property type="entry name" value="Dimeric_a/b-barrel"/>
</dbReference>
<evidence type="ECO:0000313" key="3">
    <source>
        <dbReference type="Proteomes" id="UP000184085"/>
    </source>
</evidence>